<keyword evidence="3" id="KW-1185">Reference proteome</keyword>
<sequence>MGGKHIARQCGDGRADGGGRQRHQRAVHEARHDGLGLPAEDRVRRGQAQYTQVVVEGEPARVVRNPHDDARFVHERRLHRPVQREQAPERDERHACAHQPGAPAFAGDFRGITAHGRLPGGVSCGSA</sequence>
<dbReference type="AlphaFoldDB" id="A0A9P6XST0"/>
<dbReference type="Proteomes" id="UP000740926">
    <property type="component" value="Unassembled WGS sequence"/>
</dbReference>
<gene>
    <name evidence="2" type="ORF">G6F50_016679</name>
</gene>
<feature type="compositionally biased region" description="Basic and acidic residues" evidence="1">
    <location>
        <begin position="82"/>
        <end position="95"/>
    </location>
</feature>
<dbReference type="EMBL" id="JAANIU010010845">
    <property type="protein sequence ID" value="KAG1531467.1"/>
    <property type="molecule type" value="Genomic_DNA"/>
</dbReference>
<comment type="caution">
    <text evidence="2">The sequence shown here is derived from an EMBL/GenBank/DDBJ whole genome shotgun (WGS) entry which is preliminary data.</text>
</comment>
<name>A0A9P6XST0_9FUNG</name>
<feature type="compositionally biased region" description="Basic and acidic residues" evidence="1">
    <location>
        <begin position="26"/>
        <end position="40"/>
    </location>
</feature>
<organism evidence="2 3">
    <name type="scientific">Rhizopus delemar</name>
    <dbReference type="NCBI Taxonomy" id="936053"/>
    <lineage>
        <taxon>Eukaryota</taxon>
        <taxon>Fungi</taxon>
        <taxon>Fungi incertae sedis</taxon>
        <taxon>Mucoromycota</taxon>
        <taxon>Mucoromycotina</taxon>
        <taxon>Mucoromycetes</taxon>
        <taxon>Mucorales</taxon>
        <taxon>Mucorineae</taxon>
        <taxon>Rhizopodaceae</taxon>
        <taxon>Rhizopus</taxon>
    </lineage>
</organism>
<feature type="region of interest" description="Disordered" evidence="1">
    <location>
        <begin position="78"/>
        <end position="103"/>
    </location>
</feature>
<reference evidence="2 3" key="1">
    <citation type="journal article" date="2020" name="Microb. Genom.">
        <title>Genetic diversity of clinical and environmental Mucorales isolates obtained from an investigation of mucormycosis cases among solid organ transplant recipients.</title>
        <authorList>
            <person name="Nguyen M.H."/>
            <person name="Kaul D."/>
            <person name="Muto C."/>
            <person name="Cheng S.J."/>
            <person name="Richter R.A."/>
            <person name="Bruno V.M."/>
            <person name="Liu G."/>
            <person name="Beyhan S."/>
            <person name="Sundermann A.J."/>
            <person name="Mounaud S."/>
            <person name="Pasculle A.W."/>
            <person name="Nierman W.C."/>
            <person name="Driscoll E."/>
            <person name="Cumbie R."/>
            <person name="Clancy C.J."/>
            <person name="Dupont C.L."/>
        </authorList>
    </citation>
    <scope>NUCLEOTIDE SEQUENCE [LARGE SCALE GENOMIC DNA]</scope>
    <source>
        <strain evidence="2 3">GL24</strain>
    </source>
</reference>
<accession>A0A9P6XST0</accession>
<evidence type="ECO:0000256" key="1">
    <source>
        <dbReference type="SAM" id="MobiDB-lite"/>
    </source>
</evidence>
<feature type="region of interest" description="Disordered" evidence="1">
    <location>
        <begin position="1"/>
        <end position="40"/>
    </location>
</feature>
<evidence type="ECO:0000313" key="3">
    <source>
        <dbReference type="Proteomes" id="UP000740926"/>
    </source>
</evidence>
<protein>
    <submittedName>
        <fullName evidence="2">Uncharacterized protein</fullName>
    </submittedName>
</protein>
<proteinExistence type="predicted"/>
<evidence type="ECO:0000313" key="2">
    <source>
        <dbReference type="EMBL" id="KAG1531467.1"/>
    </source>
</evidence>